<protein>
    <submittedName>
        <fullName evidence="1">Uncharacterized protein</fullName>
    </submittedName>
</protein>
<reference evidence="1" key="2">
    <citation type="submission" date="2022-06" db="UniProtKB">
        <authorList>
            <consortium name="EnsemblMetazoa"/>
        </authorList>
    </citation>
    <scope>IDENTIFICATION</scope>
    <source>
        <strain evidence="1">DF5081</strain>
    </source>
</reference>
<proteinExistence type="predicted"/>
<sequence>MMKAPRMTDAHKAKKLEFVKKNLSTKWYTGILACRVYKNGTQYNAVQDLKSALLRERDAISVAELQKLVGPNQMFEVIQNHGGETSY</sequence>
<reference evidence="2" key="1">
    <citation type="submission" date="2010-08" db="EMBL/GenBank/DDBJ databases">
        <authorList>
            <consortium name="Caenorhabditis japonica Sequencing Consortium"/>
            <person name="Wilson R.K."/>
        </authorList>
    </citation>
    <scope>NUCLEOTIDE SEQUENCE [LARGE SCALE GENOMIC DNA]</scope>
    <source>
        <strain evidence="2">DF5081</strain>
    </source>
</reference>
<accession>A0A8R1IA35</accession>
<dbReference type="AlphaFoldDB" id="A0A8R1IA35"/>
<dbReference type="EnsemblMetazoa" id="CJA22287b.1">
    <property type="protein sequence ID" value="CJA22287b.1"/>
    <property type="gene ID" value="WBGene00177859"/>
</dbReference>
<dbReference type="Proteomes" id="UP000005237">
    <property type="component" value="Unassembled WGS sequence"/>
</dbReference>
<evidence type="ECO:0000313" key="1">
    <source>
        <dbReference type="EnsemblMetazoa" id="CJA22287b.1"/>
    </source>
</evidence>
<name>A0A8R1IA35_CAEJA</name>
<keyword evidence="2" id="KW-1185">Reference proteome</keyword>
<organism evidence="1 2">
    <name type="scientific">Caenorhabditis japonica</name>
    <dbReference type="NCBI Taxonomy" id="281687"/>
    <lineage>
        <taxon>Eukaryota</taxon>
        <taxon>Metazoa</taxon>
        <taxon>Ecdysozoa</taxon>
        <taxon>Nematoda</taxon>
        <taxon>Chromadorea</taxon>
        <taxon>Rhabditida</taxon>
        <taxon>Rhabditina</taxon>
        <taxon>Rhabditomorpha</taxon>
        <taxon>Rhabditoidea</taxon>
        <taxon>Rhabditidae</taxon>
        <taxon>Peloderinae</taxon>
        <taxon>Caenorhabditis</taxon>
    </lineage>
</organism>
<evidence type="ECO:0000313" key="2">
    <source>
        <dbReference type="Proteomes" id="UP000005237"/>
    </source>
</evidence>